<reference evidence="1" key="1">
    <citation type="submission" date="2024-07" db="EMBL/GenBank/DDBJ databases">
        <title>Complete genome sequence of Verrucomicrobiaceae bacterium NT6N.</title>
        <authorList>
            <person name="Huang C."/>
            <person name="Takami H."/>
            <person name="Hamasaki K."/>
        </authorList>
    </citation>
    <scope>NUCLEOTIDE SEQUENCE</scope>
    <source>
        <strain evidence="1">NT6N</strain>
    </source>
</reference>
<evidence type="ECO:0000313" key="1">
    <source>
        <dbReference type="EMBL" id="BDS08087.1"/>
    </source>
</evidence>
<accession>A0AAT9FQB4</accession>
<dbReference type="KEGG" id="osu:NT6N_31270"/>
<dbReference type="AlphaFoldDB" id="A0AAT9FQB4"/>
<organism evidence="1">
    <name type="scientific">Oceaniferula spumae</name>
    <dbReference type="NCBI Taxonomy" id="2979115"/>
    <lineage>
        <taxon>Bacteria</taxon>
        <taxon>Pseudomonadati</taxon>
        <taxon>Verrucomicrobiota</taxon>
        <taxon>Verrucomicrobiia</taxon>
        <taxon>Verrucomicrobiales</taxon>
        <taxon>Verrucomicrobiaceae</taxon>
        <taxon>Oceaniferula</taxon>
    </lineage>
</organism>
<sequence>MAADFYLQSVSADSPLPLPPQHTMSLRKQLTDVLPEYLPANPKEAIKGTELIRLIRMKLEGNYSDASLRYHFSIMSCDPTSPIAKVEKGQGYYRRTAPIPALSSAQEIYSHYQGRLDDIHGDQVEVDHAMMRIRKFRAIVNKWCDVNGRFPFAFREPFAADAPIGNLWKFPEMLLVDWESGEDDEQARPLLKLKSQLGLPPFRLHAARLRILPAHHTFREDFFQTLSASVWAQGGELIYAAPIEDEALSDAIRRLSTIFGIGVTTFGLTAEILDDLPRPANILNAHPRETEALMERLDVTRVSSPKSRPHIDWTALEAIRGDSEEVDKLLTWLSESAESGHILPYEEKS</sequence>
<proteinExistence type="predicted"/>
<protein>
    <submittedName>
        <fullName evidence="1">Uncharacterized protein</fullName>
    </submittedName>
</protein>
<gene>
    <name evidence="1" type="ORF">NT6N_31270</name>
</gene>
<name>A0AAT9FQB4_9BACT</name>
<dbReference type="EMBL" id="AP026866">
    <property type="protein sequence ID" value="BDS08087.1"/>
    <property type="molecule type" value="Genomic_DNA"/>
</dbReference>